<dbReference type="PROSITE" id="PS51900">
    <property type="entry name" value="CB"/>
    <property type="match status" value="1"/>
</dbReference>
<evidence type="ECO:0000256" key="6">
    <source>
        <dbReference type="SAM" id="MobiDB-lite"/>
    </source>
</evidence>
<sequence>MMKCEKITLKSGQTRWECVADGPRHPATGKRNQITRRGKTQKEAKNKVLTEIRSLEDTHVNKKYTRKMTFDEVADKWLEVYELTGKKKNTLRIRRQEVSVLNKHIAKMPISNINHATYQEVINNITPNRARTTVQNINTTANMVFKYAKRNHLITENPATDVVIPKKRKTIEEIRENNIEEKYLEHHELNEFFEAVEKHGLKYDKERFYTLAFSGMRSGELCALQKSDLDFEQNTIDINKTIYNEKNNMKDYELTPPKTDGSIRQITVEEPVMKILKEVVVNNDKHKMQFRTLIEDFHDKDFVFSRPNGYPFVTKTILIRMDRLISKTSIKKHATPHIFRHTHISMLAEAGVDIATVMKKVGHEDIDTTMRIYTHVTDKMKKDASEKISNLYGNILEKI</sequence>
<dbReference type="InterPro" id="IPR050808">
    <property type="entry name" value="Phage_Integrase"/>
</dbReference>
<dbReference type="SUPFAM" id="SSF56349">
    <property type="entry name" value="DNA breaking-rejoining enzymes"/>
    <property type="match status" value="1"/>
</dbReference>
<dbReference type="STRING" id="1462526.BN990_03838"/>
<dbReference type="InterPro" id="IPR053876">
    <property type="entry name" value="Phage_int_M"/>
</dbReference>
<dbReference type="PANTHER" id="PTHR30629:SF2">
    <property type="entry name" value="PROPHAGE INTEGRASE INTS-RELATED"/>
    <property type="match status" value="1"/>
</dbReference>
<dbReference type="GO" id="GO:0006310">
    <property type="term" value="P:DNA recombination"/>
    <property type="evidence" value="ECO:0007669"/>
    <property type="project" value="UniProtKB-KW"/>
</dbReference>
<dbReference type="CDD" id="cd01189">
    <property type="entry name" value="INT_ICEBs1_C_like"/>
    <property type="match status" value="1"/>
</dbReference>
<keyword evidence="4" id="KW-0233">DNA recombination</keyword>
<evidence type="ECO:0000256" key="3">
    <source>
        <dbReference type="ARBA" id="ARBA00023125"/>
    </source>
</evidence>
<evidence type="ECO:0000259" key="7">
    <source>
        <dbReference type="PROSITE" id="PS51898"/>
    </source>
</evidence>
<comment type="caution">
    <text evidence="9">The sequence shown here is derived from an EMBL/GenBank/DDBJ whole genome shotgun (WGS) entry which is preliminary data.</text>
</comment>
<evidence type="ECO:0000256" key="4">
    <source>
        <dbReference type="ARBA" id="ARBA00023172"/>
    </source>
</evidence>
<evidence type="ECO:0000313" key="9">
    <source>
        <dbReference type="EMBL" id="CDQ41465.1"/>
    </source>
</evidence>
<dbReference type="InterPro" id="IPR044068">
    <property type="entry name" value="CB"/>
</dbReference>
<dbReference type="InterPro" id="IPR010998">
    <property type="entry name" value="Integrase_recombinase_N"/>
</dbReference>
<name>A0A024QH26_9BACI</name>
<evidence type="ECO:0000256" key="5">
    <source>
        <dbReference type="PROSITE-ProRule" id="PRU01248"/>
    </source>
</evidence>
<reference evidence="9 10" key="1">
    <citation type="submission" date="2014-03" db="EMBL/GenBank/DDBJ databases">
        <authorList>
            <person name="Urmite Genomes U."/>
        </authorList>
    </citation>
    <scope>NUCLEOTIDE SEQUENCE [LARGE SCALE GENOMIC DNA]</scope>
    <source>
        <strain evidence="9 10">Vm-5</strain>
    </source>
</reference>
<dbReference type="GO" id="GO:0003677">
    <property type="term" value="F:DNA binding"/>
    <property type="evidence" value="ECO:0007669"/>
    <property type="project" value="UniProtKB-UniRule"/>
</dbReference>
<keyword evidence="10" id="KW-1185">Reference proteome</keyword>
<dbReference type="AlphaFoldDB" id="A0A024QH26"/>
<dbReference type="Gene3D" id="1.10.150.130">
    <property type="match status" value="1"/>
</dbReference>
<comment type="similarity">
    <text evidence="1">Belongs to the 'phage' integrase family.</text>
</comment>
<evidence type="ECO:0000259" key="8">
    <source>
        <dbReference type="PROSITE" id="PS51900"/>
    </source>
</evidence>
<evidence type="ECO:0000313" key="10">
    <source>
        <dbReference type="Proteomes" id="UP000028875"/>
    </source>
</evidence>
<gene>
    <name evidence="9" type="primary">xerC_2</name>
    <name evidence="9" type="ORF">BN990_03838</name>
</gene>
<accession>A0A024QH26</accession>
<dbReference type="Pfam" id="PF00589">
    <property type="entry name" value="Phage_integrase"/>
    <property type="match status" value="1"/>
</dbReference>
<dbReference type="RefSeq" id="WP_038246209.1">
    <property type="nucleotide sequence ID" value="NZ_BNER01000005.1"/>
</dbReference>
<dbReference type="InterPro" id="IPR013762">
    <property type="entry name" value="Integrase-like_cat_sf"/>
</dbReference>
<dbReference type="eggNOG" id="COG0582">
    <property type="taxonomic scope" value="Bacteria"/>
</dbReference>
<keyword evidence="3 5" id="KW-0238">DNA-binding</keyword>
<keyword evidence="2" id="KW-0229">DNA integration</keyword>
<dbReference type="PANTHER" id="PTHR30629">
    <property type="entry name" value="PROPHAGE INTEGRASE"/>
    <property type="match status" value="1"/>
</dbReference>
<proteinExistence type="inferred from homology"/>
<dbReference type="InterPro" id="IPR011010">
    <property type="entry name" value="DNA_brk_join_enz"/>
</dbReference>
<feature type="domain" description="Core-binding (CB)" evidence="8">
    <location>
        <begin position="68"/>
        <end position="149"/>
    </location>
</feature>
<reference evidence="10" key="2">
    <citation type="submission" date="2014-05" db="EMBL/GenBank/DDBJ databases">
        <title>Draft genome sequence of Virgibacillus massiliensis Vm-5.</title>
        <authorList>
            <person name="Khelaifia S."/>
            <person name="Croce O."/>
            <person name="Lagier J.C."/>
            <person name="Raoult D."/>
        </authorList>
    </citation>
    <scope>NUCLEOTIDE SEQUENCE [LARGE SCALE GENOMIC DNA]</scope>
    <source>
        <strain evidence="10">Vm-5</strain>
    </source>
</reference>
<evidence type="ECO:0000256" key="2">
    <source>
        <dbReference type="ARBA" id="ARBA00022908"/>
    </source>
</evidence>
<dbReference type="Gene3D" id="1.10.443.10">
    <property type="entry name" value="Intergrase catalytic core"/>
    <property type="match status" value="1"/>
</dbReference>
<dbReference type="InterPro" id="IPR002104">
    <property type="entry name" value="Integrase_catalytic"/>
</dbReference>
<protein>
    <submittedName>
        <fullName evidence="9">Tyrosine recombinase XerC</fullName>
    </submittedName>
</protein>
<evidence type="ECO:0000256" key="1">
    <source>
        <dbReference type="ARBA" id="ARBA00008857"/>
    </source>
</evidence>
<dbReference type="PROSITE" id="PS51898">
    <property type="entry name" value="TYR_RECOMBINASE"/>
    <property type="match status" value="1"/>
</dbReference>
<feature type="region of interest" description="Disordered" evidence="6">
    <location>
        <begin position="23"/>
        <end position="43"/>
    </location>
</feature>
<feature type="domain" description="Tyr recombinase" evidence="7">
    <location>
        <begin position="179"/>
        <end position="386"/>
    </location>
</feature>
<dbReference type="EMBL" id="CCDP010000003">
    <property type="protein sequence ID" value="CDQ41465.1"/>
    <property type="molecule type" value="Genomic_DNA"/>
</dbReference>
<organism evidence="9 10">
    <name type="scientific">Virgibacillus massiliensis</name>
    <dbReference type="NCBI Taxonomy" id="1462526"/>
    <lineage>
        <taxon>Bacteria</taxon>
        <taxon>Bacillati</taxon>
        <taxon>Bacillota</taxon>
        <taxon>Bacilli</taxon>
        <taxon>Bacillales</taxon>
        <taxon>Bacillaceae</taxon>
        <taxon>Virgibacillus</taxon>
    </lineage>
</organism>
<dbReference type="Proteomes" id="UP000028875">
    <property type="component" value="Unassembled WGS sequence"/>
</dbReference>
<dbReference type="Pfam" id="PF22022">
    <property type="entry name" value="Phage_int_M"/>
    <property type="match status" value="1"/>
</dbReference>
<dbReference type="GO" id="GO:0015074">
    <property type="term" value="P:DNA integration"/>
    <property type="evidence" value="ECO:0007669"/>
    <property type="project" value="UniProtKB-KW"/>
</dbReference>